<evidence type="ECO:0000313" key="1">
    <source>
        <dbReference type="EMBL" id="MBB5341317.1"/>
    </source>
</evidence>
<name>A0ACC5P3E1_9BACT</name>
<gene>
    <name evidence="1" type="ORF">HDF13_003650</name>
</gene>
<dbReference type="EMBL" id="JACHEA010000001">
    <property type="protein sequence ID" value="MBB5341317.1"/>
    <property type="molecule type" value="Genomic_DNA"/>
</dbReference>
<dbReference type="Proteomes" id="UP000569005">
    <property type="component" value="Unassembled WGS sequence"/>
</dbReference>
<keyword evidence="2" id="KW-1185">Reference proteome</keyword>
<protein>
    <submittedName>
        <fullName evidence="1">Uncharacterized protein YndB with AHSA1/START domain</fullName>
    </submittedName>
</protein>
<reference evidence="1" key="1">
    <citation type="submission" date="2020-08" db="EMBL/GenBank/DDBJ databases">
        <title>Genomic Encyclopedia of Type Strains, Phase IV (KMG-V): Genome sequencing to study the core and pangenomes of soil and plant-associated prokaryotes.</title>
        <authorList>
            <person name="Whitman W."/>
        </authorList>
    </citation>
    <scope>NUCLEOTIDE SEQUENCE</scope>
    <source>
        <strain evidence="1">M8UP15</strain>
    </source>
</reference>
<sequence>MNTATVSEDAIVQEVTIKAPAEKIFRALTQPEELLKWWRSKGRFQAVEAECDLRPGGRWRMRVGGSCGSGKSSLVSGVYREVDPPRLLVYTWNREGEEWPETEVRWDLEEKDGLTTVRLTHSGLTNEGLRERNGGWPLILSLLEAYLADAV</sequence>
<accession>A0ACC5P3E1</accession>
<comment type="caution">
    <text evidence="1">The sequence shown here is derived from an EMBL/GenBank/DDBJ whole genome shotgun (WGS) entry which is preliminary data.</text>
</comment>
<organism evidence="1 2">
    <name type="scientific">Tunturiibacter gelidiferens</name>
    <dbReference type="NCBI Taxonomy" id="3069689"/>
    <lineage>
        <taxon>Bacteria</taxon>
        <taxon>Pseudomonadati</taxon>
        <taxon>Acidobacteriota</taxon>
        <taxon>Terriglobia</taxon>
        <taxon>Terriglobales</taxon>
        <taxon>Acidobacteriaceae</taxon>
        <taxon>Tunturiibacter</taxon>
    </lineage>
</organism>
<proteinExistence type="predicted"/>
<evidence type="ECO:0000313" key="2">
    <source>
        <dbReference type="Proteomes" id="UP000569005"/>
    </source>
</evidence>